<sequence length="223" mass="24523">MSAIHAGFVDTIHDSQYCFRQLLTAMSQPGTFVDLNLVQGFGDMMDASTQILLALADNSTPVWLSRQFEHDEVAKANFSFHLGAELLISQQEDSQKKASFALIGVDDMAKFDWAKAQFYVGNEEYPDRSTTVIVEVSGLSDQATNHQLSSQSSSPCITLRLSGPGIECESILSIESNSSQSLKAMLSHRQNNHFPLGLDFILVCGQQLVALPRSTRVEIISCM</sequence>
<evidence type="ECO:0000313" key="1">
    <source>
        <dbReference type="EMBL" id="RCS73079.1"/>
    </source>
</evidence>
<organism evidence="1 2">
    <name type="scientific">Vibrio casei</name>
    <dbReference type="NCBI Taxonomy" id="673372"/>
    <lineage>
        <taxon>Bacteria</taxon>
        <taxon>Pseudomonadati</taxon>
        <taxon>Pseudomonadota</taxon>
        <taxon>Gammaproteobacteria</taxon>
        <taxon>Vibrionales</taxon>
        <taxon>Vibrionaceae</taxon>
        <taxon>Vibrio</taxon>
    </lineage>
</organism>
<evidence type="ECO:0000313" key="2">
    <source>
        <dbReference type="Proteomes" id="UP000252479"/>
    </source>
</evidence>
<dbReference type="GO" id="GO:0019634">
    <property type="term" value="P:organic phosphonate metabolic process"/>
    <property type="evidence" value="ECO:0007669"/>
    <property type="project" value="InterPro"/>
</dbReference>
<accession>A0A368LME8</accession>
<reference evidence="1 2" key="1">
    <citation type="journal article" date="2017" name="Elife">
        <title>Extensive horizontal gene transfer in cheese-associated bacteria.</title>
        <authorList>
            <person name="Bonham K.S."/>
            <person name="Wolfe B.E."/>
            <person name="Dutton R.J."/>
        </authorList>
    </citation>
    <scope>NUCLEOTIDE SEQUENCE [LARGE SCALE GENOMIC DNA]</scope>
    <source>
        <strain evidence="1 2">JB196</strain>
    </source>
</reference>
<dbReference type="InterPro" id="IPR038058">
    <property type="entry name" value="PhnH-like_sp"/>
</dbReference>
<proteinExistence type="predicted"/>
<dbReference type="Gene3D" id="3.40.50.11310">
    <property type="entry name" value="Bacterial phosphonate metabolism protein PhnH"/>
    <property type="match status" value="1"/>
</dbReference>
<dbReference type="GeneID" id="303188324"/>
<dbReference type="Proteomes" id="UP000252479">
    <property type="component" value="Unassembled WGS sequence"/>
</dbReference>
<dbReference type="GO" id="GO:0016829">
    <property type="term" value="F:lyase activity"/>
    <property type="evidence" value="ECO:0007669"/>
    <property type="project" value="UniProtKB-KW"/>
</dbReference>
<dbReference type="AlphaFoldDB" id="A0A368LME8"/>
<dbReference type="Pfam" id="PF05845">
    <property type="entry name" value="PhnH"/>
    <property type="match status" value="1"/>
</dbReference>
<dbReference type="InterPro" id="IPR008772">
    <property type="entry name" value="Phosphonate_metab_PhnH"/>
</dbReference>
<comment type="caution">
    <text evidence="1">The sequence shown here is derived from an EMBL/GenBank/DDBJ whole genome shotgun (WGS) entry which is preliminary data.</text>
</comment>
<dbReference type="RefSeq" id="WP_086963128.1">
    <property type="nucleotide sequence ID" value="NZ_FUKS01000054.1"/>
</dbReference>
<dbReference type="EMBL" id="QPGL01000001">
    <property type="protein sequence ID" value="RCS73079.1"/>
    <property type="molecule type" value="Genomic_DNA"/>
</dbReference>
<keyword evidence="1" id="KW-0456">Lyase</keyword>
<keyword evidence="2" id="KW-1185">Reference proteome</keyword>
<gene>
    <name evidence="1" type="primary">phnH</name>
    <name evidence="1" type="ORF">CIK83_05300</name>
</gene>
<dbReference type="SUPFAM" id="SSF159709">
    <property type="entry name" value="PhnH-like"/>
    <property type="match status" value="1"/>
</dbReference>
<name>A0A368LME8_9VIBR</name>
<dbReference type="NCBIfam" id="TIGR03292">
    <property type="entry name" value="PhnH_redo"/>
    <property type="match status" value="1"/>
</dbReference>
<dbReference type="PIRSF" id="PIRSF020680">
    <property type="entry name" value="PhnH"/>
    <property type="match status" value="1"/>
</dbReference>
<protein>
    <submittedName>
        <fullName evidence="1">Phosphonate C-P lyase system protein PhnH</fullName>
    </submittedName>
</protein>